<evidence type="ECO:0000256" key="1">
    <source>
        <dbReference type="ARBA" id="ARBA00022729"/>
    </source>
</evidence>
<name>A0AB35KW94_ECTOL</name>
<dbReference type="Pfam" id="PF04264">
    <property type="entry name" value="YceI"/>
    <property type="match status" value="1"/>
</dbReference>
<dbReference type="InterPro" id="IPR007372">
    <property type="entry name" value="Lipid/polyisoprenoid-bd_YceI"/>
</dbReference>
<dbReference type="GO" id="GO:0042597">
    <property type="term" value="C:periplasmic space"/>
    <property type="evidence" value="ECO:0007669"/>
    <property type="project" value="UniProtKB-SubCell"/>
</dbReference>
<dbReference type="AlphaFoldDB" id="A0AB35KW94"/>
<reference evidence="5" key="1">
    <citation type="submission" date="2022-09" db="EMBL/GenBank/DDBJ databases">
        <title>Intensive care unit water sources are persistently colonized with multi-drug resistant bacteria and are the site of extensive horizontal gene transfer of antibiotic resistance genes.</title>
        <authorList>
            <person name="Diorio-Toth L."/>
        </authorList>
    </citation>
    <scope>NUCLEOTIDE SEQUENCE</scope>
    <source>
        <strain evidence="5">GD04000</strain>
    </source>
</reference>
<evidence type="ECO:0000313" key="5">
    <source>
        <dbReference type="EMBL" id="MDH0565879.1"/>
    </source>
</evidence>
<evidence type="ECO:0000313" key="6">
    <source>
        <dbReference type="Proteomes" id="UP001159292"/>
    </source>
</evidence>
<dbReference type="HAMAP" id="MF_00780">
    <property type="entry name" value="UPF0312"/>
    <property type="match status" value="1"/>
</dbReference>
<proteinExistence type="inferred from homology"/>
<comment type="subcellular location">
    <subcellularLocation>
        <location evidence="3">Periplasm</location>
    </subcellularLocation>
</comment>
<dbReference type="InterPro" id="IPR023480">
    <property type="entry name" value="UPF0312/YceI"/>
</dbReference>
<comment type="caution">
    <text evidence="5">The sequence shown here is derived from an EMBL/GenBank/DDBJ whole genome shotgun (WGS) entry which is preliminary data.</text>
</comment>
<sequence precursor="true">MLKNALAALVLGSALMGGQAMAADYAIDKQGQHAFVNFKISHLGYSWLYGTFKDFDGTFSYDAANPEASKVNVTLKTASVDTNHAERDKHLRSAEFLNVSKHDTATFESTSVKSTGEGSADVTGNLTLNGVTKPVVIAAKFIGEGQDPWGGYRAGFEGTTTLKLKDFDIAMDLGPASESVELIISIEGIRK</sequence>
<comment type="similarity">
    <text evidence="3">Belongs to the UPF0312 family. Type 1 subfamily.</text>
</comment>
<dbReference type="InterPro" id="IPR036761">
    <property type="entry name" value="TTHA0802/YceI-like_sf"/>
</dbReference>
<dbReference type="NCBIfam" id="NF002994">
    <property type="entry name" value="PRK03757.1"/>
    <property type="match status" value="1"/>
</dbReference>
<dbReference type="PANTHER" id="PTHR34406:SF1">
    <property type="entry name" value="PROTEIN YCEI"/>
    <property type="match status" value="1"/>
</dbReference>
<dbReference type="SUPFAM" id="SSF101874">
    <property type="entry name" value="YceI-like"/>
    <property type="match status" value="1"/>
</dbReference>
<keyword evidence="1 3" id="KW-0732">Signal</keyword>
<accession>A0AB35KW94</accession>
<organism evidence="5 6">
    <name type="scientific">Ectopseudomonas oleovorans</name>
    <name type="common">Pseudomonas oleovorans</name>
    <dbReference type="NCBI Taxonomy" id="301"/>
    <lineage>
        <taxon>Bacteria</taxon>
        <taxon>Pseudomonadati</taxon>
        <taxon>Pseudomonadota</taxon>
        <taxon>Gammaproteobacteria</taxon>
        <taxon>Pseudomonadales</taxon>
        <taxon>Pseudomonadaceae</taxon>
        <taxon>Ectopseudomonas</taxon>
    </lineage>
</organism>
<dbReference type="Proteomes" id="UP001159292">
    <property type="component" value="Unassembled WGS sequence"/>
</dbReference>
<evidence type="ECO:0000259" key="4">
    <source>
        <dbReference type="SMART" id="SM00867"/>
    </source>
</evidence>
<evidence type="ECO:0000256" key="3">
    <source>
        <dbReference type="HAMAP-Rule" id="MF_00780"/>
    </source>
</evidence>
<feature type="chain" id="PRO_5044032483" description="UPF0312 protein N7671_01075" evidence="3">
    <location>
        <begin position="23"/>
        <end position="191"/>
    </location>
</feature>
<keyword evidence="2 3" id="KW-0574">Periplasm</keyword>
<evidence type="ECO:0000256" key="2">
    <source>
        <dbReference type="ARBA" id="ARBA00022764"/>
    </source>
</evidence>
<feature type="signal peptide" evidence="3">
    <location>
        <begin position="1"/>
        <end position="22"/>
    </location>
</feature>
<dbReference type="SMART" id="SM00867">
    <property type="entry name" value="YceI"/>
    <property type="match status" value="1"/>
</dbReference>
<dbReference type="Gene3D" id="2.40.128.110">
    <property type="entry name" value="Lipid/polyisoprenoid-binding, YceI-like"/>
    <property type="match status" value="1"/>
</dbReference>
<gene>
    <name evidence="5" type="ORF">N7671_01075</name>
</gene>
<protein>
    <recommendedName>
        <fullName evidence="3">UPF0312 protein N7671_01075</fullName>
    </recommendedName>
</protein>
<dbReference type="RefSeq" id="WP_280087065.1">
    <property type="nucleotide sequence ID" value="NZ_JAOEET010000002.1"/>
</dbReference>
<dbReference type="PANTHER" id="PTHR34406">
    <property type="entry name" value="PROTEIN YCEI"/>
    <property type="match status" value="1"/>
</dbReference>
<dbReference type="EMBL" id="JAOEET010000002">
    <property type="protein sequence ID" value="MDH0565879.1"/>
    <property type="molecule type" value="Genomic_DNA"/>
</dbReference>
<feature type="domain" description="Lipid/polyisoprenoid-binding YceI-like" evidence="4">
    <location>
        <begin position="24"/>
        <end position="189"/>
    </location>
</feature>